<evidence type="ECO:0000313" key="5">
    <source>
        <dbReference type="Proteomes" id="UP000193685"/>
    </source>
</evidence>
<name>A0A1Y2FLW7_PROLT</name>
<accession>A0A1Y2FLW7</accession>
<dbReference type="InterPro" id="IPR045669">
    <property type="entry name" value="FHIP_C"/>
</dbReference>
<feature type="region of interest" description="Disordered" evidence="2">
    <location>
        <begin position="694"/>
        <end position="749"/>
    </location>
</feature>
<sequence length="852" mass="94618">MSSFFRFLYSPSVADKPVSYASLSPAQRFTQFKLTWLTVQRSSALSGRHERQQTLISLVDTLSSILHDEVTRQGRGQRASSTAGSYGKSCLEYALQRDVFGWLVELAISQKLGQDGELGLARSVAGFLTSLVESQDDDFLTHEVVCKAHLRLLRFLGHLRIPADSEEARESMMELLFAICQKIRHFRPLLAMFFDADAWRARNDRPNAESCQEDEFLIFHLLASQMHRTGRAGDFARAGLLMIVESANDSDEVQRWIAESDFPTVQIDGRDGIGKFLDSLRYWQDILNAAIGTDLRQALLDTFQILFLQSILYPSLLGTEADDAACFSYLASIMRIISHPDLVDVTLSYLFATDASKQTSNAAKRATIMIRQQLEFAPSLLSLSDMIMANLKSSSTETRVATIHLVEALMRDHWHYCIHSLMKTVAVPKGHATIGHHRKEMAILQGLTSTSQELNASQAFDCYLQDTFVHLEAQNMSIDALFEASSVQHNLTSGRQLPKHFFHSIAPEDPLLCILLGLLANWFTNDVSLNLALTGLLHALASCRYRSLAGWLLFAPADSWHGEPGAIAPDYTMQSPEDIEDAALLKELKETEELLGHAQGLEIDDDASDDELAFASSERRQATEQASLLPSWTRFPPLLTMLKTLSAQRRHYQSENDTLETEIAERRRAFTSVEEGGEVIQAMLVAEALASPTAQSPSAQKAEQRSFLSPTLSRRLTAPSILRRMTSRSSVPSTPSKPSSGTDKTCSSPFAEHFSTTQRLVPALHPIEFHTLAGGNSPDSPTDGSAPSRADGPSKPDSQRRISRQSASLDPGQLATSRLINNIILFEELVKELTSIAQVRRILFERDACLFT</sequence>
<organism evidence="4 5">
    <name type="scientific">Protomyces lactucae-debilis</name>
    <dbReference type="NCBI Taxonomy" id="2754530"/>
    <lineage>
        <taxon>Eukaryota</taxon>
        <taxon>Fungi</taxon>
        <taxon>Dikarya</taxon>
        <taxon>Ascomycota</taxon>
        <taxon>Taphrinomycotina</taxon>
        <taxon>Taphrinomycetes</taxon>
        <taxon>Taphrinales</taxon>
        <taxon>Protomycetaceae</taxon>
        <taxon>Protomyces</taxon>
    </lineage>
</organism>
<evidence type="ECO:0000259" key="3">
    <source>
        <dbReference type="Pfam" id="PF19314"/>
    </source>
</evidence>
<gene>
    <name evidence="4" type="ORF">BCR37DRAFT_255744</name>
</gene>
<evidence type="ECO:0000313" key="4">
    <source>
        <dbReference type="EMBL" id="ORY84972.1"/>
    </source>
</evidence>
<protein>
    <submittedName>
        <fullName evidence="4">Retinoic acid induced 16-like protein-domain-containing protein</fullName>
    </submittedName>
</protein>
<dbReference type="InterPro" id="IPR019384">
    <property type="entry name" value="FHIP"/>
</dbReference>
<feature type="compositionally biased region" description="Polar residues" evidence="2">
    <location>
        <begin position="694"/>
        <end position="714"/>
    </location>
</feature>
<dbReference type="OMA" id="KFHKCWD"/>
<dbReference type="PANTHER" id="PTHR21705:SF11">
    <property type="entry name" value="FHIP FAMILY PROTEIN CG3558"/>
    <property type="match status" value="1"/>
</dbReference>
<dbReference type="OrthoDB" id="5350595at2759"/>
<reference evidence="4 5" key="1">
    <citation type="submission" date="2016-07" db="EMBL/GenBank/DDBJ databases">
        <title>Pervasive Adenine N6-methylation of Active Genes in Fungi.</title>
        <authorList>
            <consortium name="DOE Joint Genome Institute"/>
            <person name="Mondo S.J."/>
            <person name="Dannebaum R.O."/>
            <person name="Kuo R.C."/>
            <person name="Labutti K."/>
            <person name="Haridas S."/>
            <person name="Kuo A."/>
            <person name="Salamov A."/>
            <person name="Ahrendt S.R."/>
            <person name="Lipzen A."/>
            <person name="Sullivan W."/>
            <person name="Andreopoulos W.B."/>
            <person name="Clum A."/>
            <person name="Lindquist E."/>
            <person name="Daum C."/>
            <person name="Ramamoorthy G.K."/>
            <person name="Gryganskyi A."/>
            <person name="Culley D."/>
            <person name="Magnuson J.K."/>
            <person name="James T.Y."/>
            <person name="O'Malley M.A."/>
            <person name="Stajich J.E."/>
            <person name="Spatafora J.W."/>
            <person name="Visel A."/>
            <person name="Grigoriev I.V."/>
        </authorList>
    </citation>
    <scope>NUCLEOTIDE SEQUENCE [LARGE SCALE GENOMIC DNA]</scope>
    <source>
        <strain evidence="4 5">12-1054</strain>
    </source>
</reference>
<dbReference type="Pfam" id="PF19314">
    <property type="entry name" value="DUF5917"/>
    <property type="match status" value="1"/>
</dbReference>
<comment type="caution">
    <text evidence="4">The sequence shown here is derived from an EMBL/GenBank/DDBJ whole genome shotgun (WGS) entry which is preliminary data.</text>
</comment>
<dbReference type="AlphaFoldDB" id="A0A1Y2FLW7"/>
<comment type="similarity">
    <text evidence="1">Belongs to the FHIP family.</text>
</comment>
<dbReference type="PANTHER" id="PTHR21705">
    <property type="entry name" value="RAI16 PROTEIN-RELATED"/>
    <property type="match status" value="1"/>
</dbReference>
<feature type="compositionally biased region" description="Low complexity" evidence="2">
    <location>
        <begin position="723"/>
        <end position="742"/>
    </location>
</feature>
<evidence type="ECO:0000256" key="1">
    <source>
        <dbReference type="ARBA" id="ARBA00024336"/>
    </source>
</evidence>
<dbReference type="Proteomes" id="UP000193685">
    <property type="component" value="Unassembled WGS sequence"/>
</dbReference>
<feature type="domain" description="FHF complex subunit HOOK-interacting protein C-terminal" evidence="3">
    <location>
        <begin position="508"/>
        <end position="553"/>
    </location>
</feature>
<evidence type="ECO:0000256" key="2">
    <source>
        <dbReference type="SAM" id="MobiDB-lite"/>
    </source>
</evidence>
<dbReference type="Pfam" id="PF10257">
    <property type="entry name" value="RAI16-like"/>
    <property type="match status" value="2"/>
</dbReference>
<proteinExistence type="inferred from homology"/>
<keyword evidence="5" id="KW-1185">Reference proteome</keyword>
<dbReference type="RefSeq" id="XP_040726755.1">
    <property type="nucleotide sequence ID" value="XM_040866670.1"/>
</dbReference>
<dbReference type="EMBL" id="MCFI01000005">
    <property type="protein sequence ID" value="ORY84972.1"/>
    <property type="molecule type" value="Genomic_DNA"/>
</dbReference>
<feature type="region of interest" description="Disordered" evidence="2">
    <location>
        <begin position="770"/>
        <end position="811"/>
    </location>
</feature>
<dbReference type="STRING" id="56484.A0A1Y2FLW7"/>
<dbReference type="GeneID" id="63783269"/>